<dbReference type="EMBL" id="FNTX01000001">
    <property type="protein sequence ID" value="SEE32226.1"/>
    <property type="molecule type" value="Genomic_DNA"/>
</dbReference>
<dbReference type="Proteomes" id="UP000199220">
    <property type="component" value="Unassembled WGS sequence"/>
</dbReference>
<evidence type="ECO:0000256" key="2">
    <source>
        <dbReference type="SAM" id="Phobius"/>
    </source>
</evidence>
<organism evidence="4 5">
    <name type="scientific">Ruania alba</name>
    <dbReference type="NCBI Taxonomy" id="648782"/>
    <lineage>
        <taxon>Bacteria</taxon>
        <taxon>Bacillati</taxon>
        <taxon>Actinomycetota</taxon>
        <taxon>Actinomycetes</taxon>
        <taxon>Micrococcales</taxon>
        <taxon>Ruaniaceae</taxon>
        <taxon>Ruania</taxon>
    </lineage>
</organism>
<evidence type="ECO:0000313" key="5">
    <source>
        <dbReference type="Proteomes" id="UP000199220"/>
    </source>
</evidence>
<keyword evidence="2" id="KW-1133">Transmembrane helix</keyword>
<name>A0A1H5HVU8_9MICO</name>
<evidence type="ECO:0000313" key="4">
    <source>
        <dbReference type="EMBL" id="SEE32226.1"/>
    </source>
</evidence>
<feature type="transmembrane region" description="Helical" evidence="2">
    <location>
        <begin position="105"/>
        <end position="127"/>
    </location>
</feature>
<dbReference type="AlphaFoldDB" id="A0A1H5HVU8"/>
<evidence type="ECO:0000259" key="3">
    <source>
        <dbReference type="Pfam" id="PF10708"/>
    </source>
</evidence>
<feature type="region of interest" description="Disordered" evidence="1">
    <location>
        <begin position="291"/>
        <end position="325"/>
    </location>
</feature>
<dbReference type="STRING" id="648782.SAMN04488554_2087"/>
<dbReference type="InterPro" id="IPR018929">
    <property type="entry name" value="DUF2510"/>
</dbReference>
<accession>A0A1H5HVU8</accession>
<feature type="compositionally biased region" description="Basic and acidic residues" evidence="1">
    <location>
        <begin position="308"/>
        <end position="317"/>
    </location>
</feature>
<feature type="region of interest" description="Disordered" evidence="1">
    <location>
        <begin position="1"/>
        <end position="22"/>
    </location>
</feature>
<keyword evidence="2" id="KW-0472">Membrane</keyword>
<gene>
    <name evidence="4" type="ORF">SAMN04488554_2087</name>
</gene>
<proteinExistence type="predicted"/>
<feature type="domain" description="DUF2510" evidence="3">
    <location>
        <begin position="6"/>
        <end position="37"/>
    </location>
</feature>
<dbReference type="OrthoDB" id="5244233at2"/>
<dbReference type="Pfam" id="PF10708">
    <property type="entry name" value="DUF2510"/>
    <property type="match status" value="1"/>
</dbReference>
<dbReference type="RefSeq" id="WP_089772844.1">
    <property type="nucleotide sequence ID" value="NZ_FNTX01000001.1"/>
</dbReference>
<keyword evidence="5" id="KW-1185">Reference proteome</keyword>
<sequence length="360" mass="37933">MSDQAAGWYPDPSGENQQRYWDGDSWTDYYAPALPTAEEPTGPQTAHEDYPYLAGVTHQRPDVMVTPGTPGAWSTSTAWGTPAPGKDDSGTKVFGDGVRKTPGGVAAVASLVVLAVLLVAGLGWWAVSGLRGDDPDPTGGPTGGGTTTTGTVTLDESTTGEVERAGQWEGTVSVSAETVVLLDVRSEDGEDLFLSVQDSSGSEIVEQDDRGRELADVVGGTSLDPLAMVRLPQGEYTVLVNEVRGEQSGLELIATAVTETVTVGERYTAEVPDDGYWVGVATVPEDGAYTIDVRDTGSKDPTLVSVDSDGRDRSNDDRDYENDELDPLIEADLPAGDLLLLVSEWHGDQTTVTIDVTGPA</sequence>
<keyword evidence="2" id="KW-0812">Transmembrane</keyword>
<protein>
    <recommendedName>
        <fullName evidence="3">DUF2510 domain-containing protein</fullName>
    </recommendedName>
</protein>
<reference evidence="5" key="1">
    <citation type="submission" date="2016-10" db="EMBL/GenBank/DDBJ databases">
        <authorList>
            <person name="Varghese N."/>
            <person name="Submissions S."/>
        </authorList>
    </citation>
    <scope>NUCLEOTIDE SEQUENCE [LARGE SCALE GENOMIC DNA]</scope>
    <source>
        <strain evidence="5">DSM 21368</strain>
    </source>
</reference>
<evidence type="ECO:0000256" key="1">
    <source>
        <dbReference type="SAM" id="MobiDB-lite"/>
    </source>
</evidence>
<feature type="region of interest" description="Disordered" evidence="1">
    <location>
        <begin position="131"/>
        <end position="153"/>
    </location>
</feature>